<dbReference type="RefSeq" id="WP_305161142.1">
    <property type="nucleotide sequence ID" value="NZ_JAUUTW010000018.1"/>
</dbReference>
<dbReference type="AlphaFoldDB" id="A0AA90PI28"/>
<dbReference type="NCBIfam" id="TIGR03943">
    <property type="entry name" value="TIGR03943 family putative permease subunit"/>
    <property type="match status" value="1"/>
</dbReference>
<dbReference type="EMBL" id="JAUUTW010000018">
    <property type="protein sequence ID" value="MDP1452770.1"/>
    <property type="molecule type" value="Genomic_DNA"/>
</dbReference>
<accession>A0AA90PI28</accession>
<dbReference type="Proteomes" id="UP001178275">
    <property type="component" value="Unassembled WGS sequence"/>
</dbReference>
<dbReference type="InterPro" id="IPR052955">
    <property type="entry name" value="UPF0703_membrane_permease"/>
</dbReference>
<dbReference type="InterPro" id="IPR015402">
    <property type="entry name" value="DUF1980"/>
</dbReference>
<protein>
    <submittedName>
        <fullName evidence="6">TIGR03943 family protein</fullName>
    </submittedName>
</protein>
<dbReference type="Pfam" id="PF21537">
    <property type="entry name" value="DUF1980_C"/>
    <property type="match status" value="1"/>
</dbReference>
<evidence type="ECO:0000256" key="1">
    <source>
        <dbReference type="SAM" id="Coils"/>
    </source>
</evidence>
<evidence type="ECO:0000259" key="4">
    <source>
        <dbReference type="Pfam" id="PF09323"/>
    </source>
</evidence>
<feature type="coiled-coil region" evidence="1">
    <location>
        <begin position="176"/>
        <end position="203"/>
    </location>
</feature>
<proteinExistence type="predicted"/>
<feature type="region of interest" description="Disordered" evidence="2">
    <location>
        <begin position="130"/>
        <end position="170"/>
    </location>
</feature>
<keyword evidence="1" id="KW-0175">Coiled coil</keyword>
<comment type="caution">
    <text evidence="6">The sequence shown here is derived from an EMBL/GenBank/DDBJ whole genome shotgun (WGS) entry which is preliminary data.</text>
</comment>
<evidence type="ECO:0000259" key="5">
    <source>
        <dbReference type="Pfam" id="PF21537"/>
    </source>
</evidence>
<keyword evidence="3" id="KW-0812">Transmembrane</keyword>
<evidence type="ECO:0000313" key="7">
    <source>
        <dbReference type="Proteomes" id="UP001178275"/>
    </source>
</evidence>
<feature type="domain" description="DUF1980" evidence="4">
    <location>
        <begin position="10"/>
        <end position="125"/>
    </location>
</feature>
<dbReference type="Pfam" id="PF09323">
    <property type="entry name" value="DUF1980"/>
    <property type="match status" value="1"/>
</dbReference>
<reference evidence="6" key="1">
    <citation type="submission" date="2023-07" db="EMBL/GenBank/DDBJ databases">
        <title>Murine gut Bacillus species.</title>
        <authorList>
            <person name="Gutman E."/>
            <person name="Hashuel R."/>
            <person name="Litvak Y."/>
        </authorList>
    </citation>
    <scope>NUCLEOTIDE SEQUENCE</scope>
    <source>
        <strain evidence="6">RU293</strain>
    </source>
</reference>
<dbReference type="PANTHER" id="PTHR40047">
    <property type="entry name" value="UPF0703 PROTEIN YCGQ"/>
    <property type="match status" value="1"/>
</dbReference>
<keyword evidence="3" id="KW-1133">Transmembrane helix</keyword>
<gene>
    <name evidence="6" type="ORF">Q8G36_17320</name>
</gene>
<evidence type="ECO:0000313" key="6">
    <source>
        <dbReference type="EMBL" id="MDP1452770.1"/>
    </source>
</evidence>
<evidence type="ECO:0000256" key="3">
    <source>
        <dbReference type="SAM" id="Phobius"/>
    </source>
</evidence>
<dbReference type="PANTHER" id="PTHR40047:SF1">
    <property type="entry name" value="UPF0703 PROTEIN YCGQ"/>
    <property type="match status" value="1"/>
</dbReference>
<sequence length="320" mass="36585">MQLQFQQAARALILLAFSALIFKLHFTGEITKFINPKYEGLSQVASVIFLILFFIQITRIWKVKKSSYHHCDQHDHDCDHNHDHGDSSFNTKKLISYFIIVFPLLTGFLLPAKVLDASIANKKGAMLALSNQKQAPKEDKNKENSNPPEEMEESSINGQADPSIDDNPVDPALLENQLEEISKEEYNQLIQQLEQNQNIEMNDYVYAAYYEEMSKDINKFKGRKIELKGFVYKEDGFAQNQLVISRFLITHCVADASIIGFLSEFPEASSLDKDTWIKANGVIEITTYNGTELPVIKITDWEKISEPNEPYLYPINVKIL</sequence>
<organism evidence="6 7">
    <name type="scientific">Peribacillus frigoritolerans</name>
    <dbReference type="NCBI Taxonomy" id="450367"/>
    <lineage>
        <taxon>Bacteria</taxon>
        <taxon>Bacillati</taxon>
        <taxon>Bacillota</taxon>
        <taxon>Bacilli</taxon>
        <taxon>Bacillales</taxon>
        <taxon>Bacillaceae</taxon>
        <taxon>Peribacillus</taxon>
    </lineage>
</organism>
<feature type="domain" description="DUF1980" evidence="5">
    <location>
        <begin position="182"/>
        <end position="314"/>
    </location>
</feature>
<dbReference type="InterPro" id="IPR048493">
    <property type="entry name" value="DUF1980_N"/>
</dbReference>
<feature type="transmembrane region" description="Helical" evidence="3">
    <location>
        <begin position="94"/>
        <end position="112"/>
    </location>
</feature>
<dbReference type="InterPro" id="IPR048447">
    <property type="entry name" value="DUF1980_C"/>
</dbReference>
<feature type="transmembrane region" description="Helical" evidence="3">
    <location>
        <begin position="43"/>
        <end position="61"/>
    </location>
</feature>
<name>A0AA90PI28_9BACI</name>
<keyword evidence="3" id="KW-0472">Membrane</keyword>
<evidence type="ECO:0000256" key="2">
    <source>
        <dbReference type="SAM" id="MobiDB-lite"/>
    </source>
</evidence>